<evidence type="ECO:0000256" key="4">
    <source>
        <dbReference type="ARBA" id="ARBA00022801"/>
    </source>
</evidence>
<evidence type="ECO:0000256" key="3">
    <source>
        <dbReference type="ARBA" id="ARBA00012663"/>
    </source>
</evidence>
<dbReference type="InterPro" id="IPR036962">
    <property type="entry name" value="Glyco_hydro_3_N_sf"/>
</dbReference>
<dbReference type="PROSITE" id="PS51257">
    <property type="entry name" value="PROKAR_LIPOPROTEIN"/>
    <property type="match status" value="1"/>
</dbReference>
<evidence type="ECO:0000256" key="5">
    <source>
        <dbReference type="ARBA" id="ARBA00023295"/>
    </source>
</evidence>
<dbReference type="EC" id="3.2.1.52" evidence="3"/>
<dbReference type="Gene3D" id="3.20.20.300">
    <property type="entry name" value="Glycoside hydrolase, family 3, N-terminal domain"/>
    <property type="match status" value="1"/>
</dbReference>
<evidence type="ECO:0000259" key="6">
    <source>
        <dbReference type="Pfam" id="PF00933"/>
    </source>
</evidence>
<evidence type="ECO:0000256" key="2">
    <source>
        <dbReference type="ARBA" id="ARBA00005336"/>
    </source>
</evidence>
<dbReference type="OrthoDB" id="9781691at2"/>
<dbReference type="GO" id="GO:0004563">
    <property type="term" value="F:beta-N-acetylhexosaminidase activity"/>
    <property type="evidence" value="ECO:0007669"/>
    <property type="project" value="UniProtKB-EC"/>
</dbReference>
<name>K4KL19_SIMAS</name>
<dbReference type="Pfam" id="PF00933">
    <property type="entry name" value="Glyco_hydro_3"/>
    <property type="match status" value="1"/>
</dbReference>
<dbReference type="EMBL" id="CP003746">
    <property type="protein sequence ID" value="AFU98743.1"/>
    <property type="molecule type" value="Genomic_DNA"/>
</dbReference>
<accession>K4KL19</accession>
<dbReference type="PANTHER" id="PTHR30480">
    <property type="entry name" value="BETA-HEXOSAMINIDASE-RELATED"/>
    <property type="match status" value="1"/>
</dbReference>
<organism evidence="7 8">
    <name type="scientific">Simiduia agarivorans (strain DSM 21679 / JCM 13881 / BCRC 17597 / SA1)</name>
    <dbReference type="NCBI Taxonomy" id="1117647"/>
    <lineage>
        <taxon>Bacteria</taxon>
        <taxon>Pseudomonadati</taxon>
        <taxon>Pseudomonadota</taxon>
        <taxon>Gammaproteobacteria</taxon>
        <taxon>Cellvibrionales</taxon>
        <taxon>Cellvibrionaceae</taxon>
        <taxon>Simiduia</taxon>
    </lineage>
</organism>
<evidence type="ECO:0000313" key="8">
    <source>
        <dbReference type="Proteomes" id="UP000000466"/>
    </source>
</evidence>
<comment type="similarity">
    <text evidence="2">Belongs to the glycosyl hydrolase 3 family.</text>
</comment>
<dbReference type="InterPro" id="IPR017853">
    <property type="entry name" value="GH"/>
</dbReference>
<dbReference type="Proteomes" id="UP000000466">
    <property type="component" value="Chromosome"/>
</dbReference>
<gene>
    <name evidence="7" type="ordered locus">M5M_07760</name>
</gene>
<dbReference type="Gene3D" id="3.40.50.1700">
    <property type="entry name" value="Glycoside hydrolase family 3 C-terminal domain"/>
    <property type="match status" value="1"/>
</dbReference>
<dbReference type="KEGG" id="saga:M5M_07760"/>
<evidence type="ECO:0000256" key="1">
    <source>
        <dbReference type="ARBA" id="ARBA00001231"/>
    </source>
</evidence>
<dbReference type="HOGENOM" id="CLU_008392_5_2_6"/>
<evidence type="ECO:0000313" key="7">
    <source>
        <dbReference type="EMBL" id="AFU98743.1"/>
    </source>
</evidence>
<dbReference type="InterPro" id="IPR050226">
    <property type="entry name" value="NagZ_Beta-hexosaminidase"/>
</dbReference>
<reference evidence="7 8" key="1">
    <citation type="journal article" date="2013" name="Genome Announc.">
        <title>Complete genome sequence of Simiduia agarivorans SA1(T), a marine bacterium able to degrade a variety of polysaccharides.</title>
        <authorList>
            <person name="Lin S.Y."/>
            <person name="Shieh W.Y."/>
            <person name="Chen J.S."/>
            <person name="Tang S.L."/>
        </authorList>
    </citation>
    <scope>NUCLEOTIDE SEQUENCE [LARGE SCALE GENOMIC DNA]</scope>
    <source>
        <strain evidence="8">DSM 21679 / JCM 13881 / BCRC 17597 / SA1</strain>
    </source>
</reference>
<proteinExistence type="inferred from homology"/>
<dbReference type="GO" id="GO:0005975">
    <property type="term" value="P:carbohydrate metabolic process"/>
    <property type="evidence" value="ECO:0007669"/>
    <property type="project" value="InterPro"/>
</dbReference>
<dbReference type="InterPro" id="IPR001764">
    <property type="entry name" value="Glyco_hydro_3_N"/>
</dbReference>
<keyword evidence="8" id="KW-1185">Reference proteome</keyword>
<feature type="domain" description="Glycoside hydrolase family 3 N-terminal" evidence="6">
    <location>
        <begin position="32"/>
        <end position="391"/>
    </location>
</feature>
<dbReference type="RefSeq" id="WP_015046916.1">
    <property type="nucleotide sequence ID" value="NC_018868.3"/>
</dbReference>
<keyword evidence="5" id="KW-0326">Glycosidase</keyword>
<dbReference type="InterPro" id="IPR036881">
    <property type="entry name" value="Glyco_hydro_3_C_sf"/>
</dbReference>
<dbReference type="AlphaFoldDB" id="K4KL19"/>
<dbReference type="PANTHER" id="PTHR30480:SF13">
    <property type="entry name" value="BETA-HEXOSAMINIDASE"/>
    <property type="match status" value="1"/>
</dbReference>
<sequence length="648" mass="69375">MQFTPLKTLCALGLISGLVACKADDPRVASMTLEQKIAQKLAVDMRYFCESEAEDGEKCRQPVTQLSPALAGIIGSTQVGGVILFAENFSTPETTLQLVDDLQGARGSQWPLLVATDQEGGKVARLAREWAPAFSGNMAIAATGARAATFAEQVGKAQAQQLRALGIFINYAPTVDVNANPDNPVINTRSYGESPDTVAALGGAYTRGLQSGGVAATLKHFPGHGDTHVDSHTGLPLVDHPKDKIQRQDLAPFAQIITRDNPALVMTAHIQYPALDDSKIKTHTGKQAIVPATLSRKIMTDLLREKLGFTGVTTTDALDMVGVAMLIPDPLERTIMAFDAGVDVALMPFKIRTPADGEKLKQLIAGVARAVRTGRLSLAEIDQSVARIINLKQQLPIDAWLAQSLTERKQHAINVMASEEHRALERALALAAITRIKGKAQPLPELCQQPSRLHPNGPDGQARVVIVAPTVDVQQALAQAFVQQLPMLSTQAFTLKDYADPARRKAMLSANCLVLASVTPAGSPVDVGGMDDVVDQMRAEAAGDPTKWAEIKAAAQSRVEQMQFSLLRQVHQRGIATVFLSLRAPYEATYMAPVSDAIYASYDFNTATDGVRVTGPAYQALVSVLSGRSKAEGRLPVTLQAPDESPAQ</sequence>
<keyword evidence="4" id="KW-0378">Hydrolase</keyword>
<dbReference type="SUPFAM" id="SSF51445">
    <property type="entry name" value="(Trans)glycosidases"/>
    <property type="match status" value="1"/>
</dbReference>
<comment type="catalytic activity">
    <reaction evidence="1">
        <text>Hydrolysis of terminal non-reducing N-acetyl-D-hexosamine residues in N-acetyl-beta-D-hexosaminides.</text>
        <dbReference type="EC" id="3.2.1.52"/>
    </reaction>
</comment>
<protein>
    <recommendedName>
        <fullName evidence="3">beta-N-acetylhexosaminidase</fullName>
        <ecNumber evidence="3">3.2.1.52</ecNumber>
    </recommendedName>
</protein>
<dbReference type="STRING" id="1117647.M5M_07760"/>
<dbReference type="eggNOG" id="COG1472">
    <property type="taxonomic scope" value="Bacteria"/>
</dbReference>
<dbReference type="GO" id="GO:0009254">
    <property type="term" value="P:peptidoglycan turnover"/>
    <property type="evidence" value="ECO:0007669"/>
    <property type="project" value="TreeGrafter"/>
</dbReference>